<accession>A0A8S3WHF1</accession>
<name>A0A8S3WHF1_PARAO</name>
<comment type="caution">
    <text evidence="1">The sequence shown here is derived from an EMBL/GenBank/DDBJ whole genome shotgun (WGS) entry which is preliminary data.</text>
</comment>
<sequence>MQLLKTTGVPLALPKIQRLCDEGCLLDLKYAAFFKTLRALNLLTSFIKQYPAFQNKFLRQVRAVEASIQEFGNPFQEQAKDLIVLDTRNIADTDIENTLNNLEKNGNELYRELVEERLVEKTSSF</sequence>
<protein>
    <submittedName>
        <fullName evidence="1">(apollo) hypothetical protein</fullName>
    </submittedName>
</protein>
<evidence type="ECO:0000313" key="2">
    <source>
        <dbReference type="Proteomes" id="UP000691718"/>
    </source>
</evidence>
<dbReference type="AlphaFoldDB" id="A0A8S3WHF1"/>
<dbReference type="Proteomes" id="UP000691718">
    <property type="component" value="Unassembled WGS sequence"/>
</dbReference>
<organism evidence="1 2">
    <name type="scientific">Parnassius apollo</name>
    <name type="common">Apollo butterfly</name>
    <name type="synonym">Papilio apollo</name>
    <dbReference type="NCBI Taxonomy" id="110799"/>
    <lineage>
        <taxon>Eukaryota</taxon>
        <taxon>Metazoa</taxon>
        <taxon>Ecdysozoa</taxon>
        <taxon>Arthropoda</taxon>
        <taxon>Hexapoda</taxon>
        <taxon>Insecta</taxon>
        <taxon>Pterygota</taxon>
        <taxon>Neoptera</taxon>
        <taxon>Endopterygota</taxon>
        <taxon>Lepidoptera</taxon>
        <taxon>Glossata</taxon>
        <taxon>Ditrysia</taxon>
        <taxon>Papilionoidea</taxon>
        <taxon>Papilionidae</taxon>
        <taxon>Parnassiinae</taxon>
        <taxon>Parnassini</taxon>
        <taxon>Parnassius</taxon>
        <taxon>Parnassius</taxon>
    </lineage>
</organism>
<reference evidence="1" key="1">
    <citation type="submission" date="2021-04" db="EMBL/GenBank/DDBJ databases">
        <authorList>
            <person name="Tunstrom K."/>
        </authorList>
    </citation>
    <scope>NUCLEOTIDE SEQUENCE</scope>
</reference>
<proteinExistence type="predicted"/>
<gene>
    <name evidence="1" type="ORF">PAPOLLO_LOCUS6290</name>
</gene>
<keyword evidence="2" id="KW-1185">Reference proteome</keyword>
<dbReference type="OrthoDB" id="6149742at2759"/>
<dbReference type="EMBL" id="CAJQZP010000410">
    <property type="protein sequence ID" value="CAG4960098.1"/>
    <property type="molecule type" value="Genomic_DNA"/>
</dbReference>
<evidence type="ECO:0000313" key="1">
    <source>
        <dbReference type="EMBL" id="CAG4960098.1"/>
    </source>
</evidence>